<feature type="transmembrane region" description="Helical" evidence="7">
    <location>
        <begin position="71"/>
        <end position="91"/>
    </location>
</feature>
<dbReference type="InterPro" id="IPR050738">
    <property type="entry name" value="Sulfatase"/>
</dbReference>
<evidence type="ECO:0000256" key="3">
    <source>
        <dbReference type="ARBA" id="ARBA00022723"/>
    </source>
</evidence>
<evidence type="ECO:0000256" key="7">
    <source>
        <dbReference type="SAM" id="Phobius"/>
    </source>
</evidence>
<comment type="caution">
    <text evidence="9">The sequence shown here is derived from an EMBL/GenBank/DDBJ whole genome shotgun (WGS) entry which is preliminary data.</text>
</comment>
<evidence type="ECO:0000256" key="5">
    <source>
        <dbReference type="ARBA" id="ARBA00022801"/>
    </source>
</evidence>
<feature type="transmembrane region" description="Helical" evidence="7">
    <location>
        <begin position="186"/>
        <end position="213"/>
    </location>
</feature>
<evidence type="ECO:0000313" key="9">
    <source>
        <dbReference type="EMBL" id="TGN04001.1"/>
    </source>
</evidence>
<dbReference type="GO" id="GO:0004065">
    <property type="term" value="F:arylsulfatase activity"/>
    <property type="evidence" value="ECO:0007669"/>
    <property type="project" value="TreeGrafter"/>
</dbReference>
<feature type="transmembrane region" description="Helical" evidence="7">
    <location>
        <begin position="20"/>
        <end position="38"/>
    </location>
</feature>
<keyword evidence="5" id="KW-0378">Hydrolase</keyword>
<evidence type="ECO:0000259" key="8">
    <source>
        <dbReference type="Pfam" id="PF00884"/>
    </source>
</evidence>
<comment type="similarity">
    <text evidence="2">Belongs to the sulfatase family.</text>
</comment>
<dbReference type="PANTHER" id="PTHR42693">
    <property type="entry name" value="ARYLSULFATASE FAMILY MEMBER"/>
    <property type="match status" value="1"/>
</dbReference>
<keyword evidence="10" id="KW-1185">Reference proteome</keyword>
<dbReference type="InterPro" id="IPR000917">
    <property type="entry name" value="Sulfatase_N"/>
</dbReference>
<comment type="cofactor">
    <cofactor evidence="1">
        <name>Ca(2+)</name>
        <dbReference type="ChEBI" id="CHEBI:29108"/>
    </cofactor>
</comment>
<keyword evidence="4" id="KW-0732">Signal</keyword>
<dbReference type="PANTHER" id="PTHR42693:SF42">
    <property type="entry name" value="ARYLSULFATASE G"/>
    <property type="match status" value="1"/>
</dbReference>
<keyword evidence="3" id="KW-0479">Metal-binding</keyword>
<accession>A0A4Z1AUQ5</accession>
<feature type="transmembrane region" description="Helical" evidence="7">
    <location>
        <begin position="103"/>
        <end position="122"/>
    </location>
</feature>
<keyword evidence="7" id="KW-0472">Membrane</keyword>
<organism evidence="9 10">
    <name type="scientific">Leptospira dzoumogneensis</name>
    <dbReference type="NCBI Taxonomy" id="2484904"/>
    <lineage>
        <taxon>Bacteria</taxon>
        <taxon>Pseudomonadati</taxon>
        <taxon>Spirochaetota</taxon>
        <taxon>Spirochaetia</taxon>
        <taxon>Leptospirales</taxon>
        <taxon>Leptospiraceae</taxon>
        <taxon>Leptospira</taxon>
    </lineage>
</organism>
<evidence type="ECO:0000313" key="10">
    <source>
        <dbReference type="Proteomes" id="UP000297241"/>
    </source>
</evidence>
<dbReference type="InterPro" id="IPR017850">
    <property type="entry name" value="Alkaline_phosphatase_core_sf"/>
</dbReference>
<dbReference type="GO" id="GO:0046872">
    <property type="term" value="F:metal ion binding"/>
    <property type="evidence" value="ECO:0007669"/>
    <property type="project" value="UniProtKB-KW"/>
</dbReference>
<sequence length="753" mass="86088">MSEFWLKFKSLIRSEFNSGNPWIHSGIFVFVLTLLCLLTNTSLHVMGVDISEFISLFYGLIPLLLRDLGGVFSSSFSFFTGVAILFLGPDFSEWKNGKKIELYKIYLILFSVLFLLFCGSVSEYPQVYGEFFYYRHSWMVGFLYFITDHFSPFFFKSILFLFLAAQVVRTGLSFWKSKSYESLVRYAIFIILFYSFHLLGSAWGVLAASAFYSFGIQFSRSKKDLIFFAIVLLGFGFSFFNRSLSENPVSKEVLEHSSNTNVLIISADSIRQDQLGFVKGEKDKTPNIDRLASESLVFLDHHSTIPRTFPSWADFLSGKYSFEHGIQDMFPDKEDRSKLGNSVPTLPGILGKSHRTFVVSSFAGDIFPRANWGFQNVYAPNFSAETLTQQRTIESQVFFLPVLTGTFFGGGEYLSSIRSLPSLGDDSRILPDLFSLFDKKDRPFFGLYFSSVTHFPYSPPYPFYKNTDPSYYGPSKYFRFVDPSNSDKPDRKEQEQIRSIYSASLTAFDFSVGKILEELKRRSLYDDTLIILTSDHGESLFEEDHSHGHGEHLRGEGVTKIPLIIKFPKSFERKEVRNFKGITTSLDVFPTILSVVGVPTNRELSLRGKDLTKLPKTDTWAEDRFVYSETGIWFSDRGDHFFQKDRIRYPNILELHTIDPNDGNSVTVSDPYAKETVLFSKHRMLQTGTKKLIYVPSPSGVLYTCYDRISDPWNTKPLPASYCGNLQRQLELLLIGSGKWKKAGDYFLPKSEL</sequence>
<dbReference type="Gene3D" id="3.40.720.10">
    <property type="entry name" value="Alkaline Phosphatase, subunit A"/>
    <property type="match status" value="1"/>
</dbReference>
<feature type="domain" description="Sulfatase N-terminal" evidence="8">
    <location>
        <begin position="261"/>
        <end position="598"/>
    </location>
</feature>
<dbReference type="AlphaFoldDB" id="A0A4Z1AUQ5"/>
<dbReference type="Proteomes" id="UP000297241">
    <property type="component" value="Unassembled WGS sequence"/>
</dbReference>
<keyword evidence="7" id="KW-0812">Transmembrane</keyword>
<evidence type="ECO:0000256" key="6">
    <source>
        <dbReference type="ARBA" id="ARBA00022837"/>
    </source>
</evidence>
<feature type="transmembrane region" description="Helical" evidence="7">
    <location>
        <begin position="142"/>
        <end position="165"/>
    </location>
</feature>
<proteinExistence type="inferred from homology"/>
<dbReference type="OrthoDB" id="9762324at2"/>
<evidence type="ECO:0000256" key="2">
    <source>
        <dbReference type="ARBA" id="ARBA00008779"/>
    </source>
</evidence>
<evidence type="ECO:0000256" key="1">
    <source>
        <dbReference type="ARBA" id="ARBA00001913"/>
    </source>
</evidence>
<dbReference type="EMBL" id="RQHS01000003">
    <property type="protein sequence ID" value="TGN04001.1"/>
    <property type="molecule type" value="Genomic_DNA"/>
</dbReference>
<protein>
    <submittedName>
        <fullName evidence="9">Sulfatase</fullName>
    </submittedName>
</protein>
<gene>
    <name evidence="9" type="ORF">EHR06_01100</name>
</gene>
<dbReference type="Pfam" id="PF00884">
    <property type="entry name" value="Sulfatase"/>
    <property type="match status" value="1"/>
</dbReference>
<reference evidence="9" key="1">
    <citation type="journal article" date="2019" name="PLoS Negl. Trop. Dis.">
        <title>Revisiting the worldwide diversity of Leptospira species in the environment.</title>
        <authorList>
            <person name="Vincent A.T."/>
            <person name="Schiettekatte O."/>
            <person name="Bourhy P."/>
            <person name="Veyrier F.J."/>
            <person name="Picardeau M."/>
        </authorList>
    </citation>
    <scope>NUCLEOTIDE SEQUENCE [LARGE SCALE GENOMIC DNA]</scope>
    <source>
        <strain evidence="9">201601113</strain>
    </source>
</reference>
<feature type="transmembrane region" description="Helical" evidence="7">
    <location>
        <begin position="225"/>
        <end position="241"/>
    </location>
</feature>
<dbReference type="RefSeq" id="WP_135755335.1">
    <property type="nucleotide sequence ID" value="NZ_RQHS01000003.1"/>
</dbReference>
<dbReference type="SUPFAM" id="SSF53649">
    <property type="entry name" value="Alkaline phosphatase-like"/>
    <property type="match status" value="1"/>
</dbReference>
<keyword evidence="7" id="KW-1133">Transmembrane helix</keyword>
<name>A0A4Z1AUQ5_9LEPT</name>
<keyword evidence="6" id="KW-0106">Calcium</keyword>
<evidence type="ECO:0000256" key="4">
    <source>
        <dbReference type="ARBA" id="ARBA00022729"/>
    </source>
</evidence>